<proteinExistence type="predicted"/>
<feature type="region of interest" description="Disordered" evidence="1">
    <location>
        <begin position="121"/>
        <end position="206"/>
    </location>
</feature>
<accession>A0ABU9B6E2</accession>
<sequence length="206" mass="22024">MKAITLFLALPVLAFAEEPEADVGAKMAEHQEGSTKLSERQDELAADVQQLVIEQTNPKVIELLEKVEDAMDEASGFLLDRNTGGETIAAETDVIERIHDAAKEKQKSGGQGEASGAMMEMMEEMMGKGKPQEKPGDQPGQKPGDQGGEGMTGDSQSANSKDGGTSGTKFEERRVPKASGKAGEGIPREFQDALDAYNRDAEKLAK</sequence>
<feature type="compositionally biased region" description="Polar residues" evidence="1">
    <location>
        <begin position="153"/>
        <end position="163"/>
    </location>
</feature>
<evidence type="ECO:0000313" key="2">
    <source>
        <dbReference type="EMBL" id="MEK7954435.1"/>
    </source>
</evidence>
<name>A0ABU9B6E2_9BACT</name>
<evidence type="ECO:0008006" key="4">
    <source>
        <dbReference type="Google" id="ProtNLM"/>
    </source>
</evidence>
<keyword evidence="3" id="KW-1185">Reference proteome</keyword>
<comment type="caution">
    <text evidence="2">The sequence shown here is derived from an EMBL/GenBank/DDBJ whole genome shotgun (WGS) entry which is preliminary data.</text>
</comment>
<feature type="compositionally biased region" description="Basic and acidic residues" evidence="1">
    <location>
        <begin position="186"/>
        <end position="206"/>
    </location>
</feature>
<protein>
    <recommendedName>
        <fullName evidence="4">DUF4175 domain-containing protein</fullName>
    </recommendedName>
</protein>
<evidence type="ECO:0000313" key="3">
    <source>
        <dbReference type="Proteomes" id="UP001371305"/>
    </source>
</evidence>
<dbReference type="RefSeq" id="WP_341408206.1">
    <property type="nucleotide sequence ID" value="NZ_JBBUKT010000020.1"/>
</dbReference>
<evidence type="ECO:0000256" key="1">
    <source>
        <dbReference type="SAM" id="MobiDB-lite"/>
    </source>
</evidence>
<gene>
    <name evidence="2" type="ORF">WKV53_28215</name>
</gene>
<organism evidence="2 3">
    <name type="scientific">Luteolibacter soli</name>
    <dbReference type="NCBI Taxonomy" id="3135280"/>
    <lineage>
        <taxon>Bacteria</taxon>
        <taxon>Pseudomonadati</taxon>
        <taxon>Verrucomicrobiota</taxon>
        <taxon>Verrucomicrobiia</taxon>
        <taxon>Verrucomicrobiales</taxon>
        <taxon>Verrucomicrobiaceae</taxon>
        <taxon>Luteolibacter</taxon>
    </lineage>
</organism>
<reference evidence="2 3" key="1">
    <citation type="submission" date="2024-04" db="EMBL/GenBank/DDBJ databases">
        <title>Luteolibacter sp. isolated from soil.</title>
        <authorList>
            <person name="An J."/>
        </authorList>
    </citation>
    <scope>NUCLEOTIDE SEQUENCE [LARGE SCALE GENOMIC DNA]</scope>
    <source>
        <strain evidence="2 3">Y139</strain>
    </source>
</reference>
<dbReference type="Proteomes" id="UP001371305">
    <property type="component" value="Unassembled WGS sequence"/>
</dbReference>
<dbReference type="EMBL" id="JBBUKT010000020">
    <property type="protein sequence ID" value="MEK7954435.1"/>
    <property type="molecule type" value="Genomic_DNA"/>
</dbReference>
<feature type="compositionally biased region" description="Basic and acidic residues" evidence="1">
    <location>
        <begin position="125"/>
        <end position="136"/>
    </location>
</feature>